<evidence type="ECO:0000313" key="2">
    <source>
        <dbReference type="Proteomes" id="UP000199423"/>
    </source>
</evidence>
<evidence type="ECO:0000313" key="1">
    <source>
        <dbReference type="EMBL" id="SFV28862.1"/>
    </source>
</evidence>
<proteinExistence type="predicted"/>
<protein>
    <submittedName>
        <fullName evidence="1">Uncharacterized protein</fullName>
    </submittedName>
</protein>
<sequence>MNLSIRALVTGFIFLPGISYASCYKPDAPSCVYGYSRFDDQNEFDSCKRGMVSYKFGIEEFLSCLRREADEATTDYNNAVTKFNSRASQ</sequence>
<dbReference type="STRING" id="51670.SAMN04488557_1112"/>
<keyword evidence="2" id="KW-1185">Reference proteome</keyword>
<organism evidence="1 2">
    <name type="scientific">Hyphomicrobium facile</name>
    <dbReference type="NCBI Taxonomy" id="51670"/>
    <lineage>
        <taxon>Bacteria</taxon>
        <taxon>Pseudomonadati</taxon>
        <taxon>Pseudomonadota</taxon>
        <taxon>Alphaproteobacteria</taxon>
        <taxon>Hyphomicrobiales</taxon>
        <taxon>Hyphomicrobiaceae</taxon>
        <taxon>Hyphomicrobium</taxon>
    </lineage>
</organism>
<dbReference type="EMBL" id="FPCH01000001">
    <property type="protein sequence ID" value="SFV28862.1"/>
    <property type="molecule type" value="Genomic_DNA"/>
</dbReference>
<reference evidence="2" key="1">
    <citation type="submission" date="2016-10" db="EMBL/GenBank/DDBJ databases">
        <authorList>
            <person name="Varghese N."/>
            <person name="Submissions S."/>
        </authorList>
    </citation>
    <scope>NUCLEOTIDE SEQUENCE [LARGE SCALE GENOMIC DNA]</scope>
    <source>
        <strain evidence="2">DSM 1565</strain>
    </source>
</reference>
<gene>
    <name evidence="1" type="ORF">SAMN04488557_1112</name>
</gene>
<dbReference type="AlphaFoldDB" id="A0A1I7N2I4"/>
<accession>A0A1I7N2I4</accession>
<dbReference type="Proteomes" id="UP000199423">
    <property type="component" value="Unassembled WGS sequence"/>
</dbReference>
<name>A0A1I7N2I4_9HYPH</name>